<dbReference type="EMBL" id="SJPI01000001">
    <property type="protein sequence ID" value="TWT54642.1"/>
    <property type="molecule type" value="Genomic_DNA"/>
</dbReference>
<keyword evidence="3" id="KW-1185">Reference proteome</keyword>
<organism evidence="2 3">
    <name type="scientific">Rubripirellula amarantea</name>
    <dbReference type="NCBI Taxonomy" id="2527999"/>
    <lineage>
        <taxon>Bacteria</taxon>
        <taxon>Pseudomonadati</taxon>
        <taxon>Planctomycetota</taxon>
        <taxon>Planctomycetia</taxon>
        <taxon>Pirellulales</taxon>
        <taxon>Pirellulaceae</taxon>
        <taxon>Rubripirellula</taxon>
    </lineage>
</organism>
<dbReference type="Proteomes" id="UP000316598">
    <property type="component" value="Unassembled WGS sequence"/>
</dbReference>
<protein>
    <submittedName>
        <fullName evidence="2">Uncharacterized protein</fullName>
    </submittedName>
</protein>
<gene>
    <name evidence="2" type="ORF">Pla22_22920</name>
</gene>
<keyword evidence="1" id="KW-0732">Signal</keyword>
<evidence type="ECO:0000313" key="2">
    <source>
        <dbReference type="EMBL" id="TWT54642.1"/>
    </source>
</evidence>
<feature type="signal peptide" evidence="1">
    <location>
        <begin position="1"/>
        <end position="20"/>
    </location>
</feature>
<dbReference type="OrthoDB" id="9936036at2"/>
<sequence length="120" mass="12511" precursor="true">MHKVLIALMLTVAIPSLAIAGGGNSKATGKIRFLNRTDGDAYVILDQTTPPSSLADFNRKGGKRIPAGGNVVFTGLKDGRHTYGVVYTEANVAPSSTTPDETGSVVTKSGEVKNVVLNPE</sequence>
<reference evidence="2 3" key="1">
    <citation type="submission" date="2019-02" db="EMBL/GenBank/DDBJ databases">
        <title>Deep-cultivation of Planctomycetes and their phenomic and genomic characterization uncovers novel biology.</title>
        <authorList>
            <person name="Wiegand S."/>
            <person name="Jogler M."/>
            <person name="Boedeker C."/>
            <person name="Pinto D."/>
            <person name="Vollmers J."/>
            <person name="Rivas-Marin E."/>
            <person name="Kohn T."/>
            <person name="Peeters S.H."/>
            <person name="Heuer A."/>
            <person name="Rast P."/>
            <person name="Oberbeckmann S."/>
            <person name="Bunk B."/>
            <person name="Jeske O."/>
            <person name="Meyerdierks A."/>
            <person name="Storesund J.E."/>
            <person name="Kallscheuer N."/>
            <person name="Luecker S."/>
            <person name="Lage O.M."/>
            <person name="Pohl T."/>
            <person name="Merkel B.J."/>
            <person name="Hornburger P."/>
            <person name="Mueller R.-W."/>
            <person name="Bruemmer F."/>
            <person name="Labrenz M."/>
            <person name="Spormann A.M."/>
            <person name="Op Den Camp H."/>
            <person name="Overmann J."/>
            <person name="Amann R."/>
            <person name="Jetten M.S.M."/>
            <person name="Mascher T."/>
            <person name="Medema M.H."/>
            <person name="Devos D.P."/>
            <person name="Kaster A.-K."/>
            <person name="Ovreas L."/>
            <person name="Rohde M."/>
            <person name="Galperin M.Y."/>
            <person name="Jogler C."/>
        </authorList>
    </citation>
    <scope>NUCLEOTIDE SEQUENCE [LARGE SCALE GENOMIC DNA]</scope>
    <source>
        <strain evidence="2 3">Pla22</strain>
    </source>
</reference>
<dbReference type="AlphaFoldDB" id="A0A5C5WXP5"/>
<accession>A0A5C5WXP5</accession>
<comment type="caution">
    <text evidence="2">The sequence shown here is derived from an EMBL/GenBank/DDBJ whole genome shotgun (WGS) entry which is preliminary data.</text>
</comment>
<proteinExistence type="predicted"/>
<dbReference type="RefSeq" id="WP_146514658.1">
    <property type="nucleotide sequence ID" value="NZ_SJPI01000001.1"/>
</dbReference>
<feature type="chain" id="PRO_5022680364" evidence="1">
    <location>
        <begin position="21"/>
        <end position="120"/>
    </location>
</feature>
<evidence type="ECO:0000313" key="3">
    <source>
        <dbReference type="Proteomes" id="UP000316598"/>
    </source>
</evidence>
<evidence type="ECO:0000256" key="1">
    <source>
        <dbReference type="SAM" id="SignalP"/>
    </source>
</evidence>
<name>A0A5C5WXP5_9BACT</name>